<reference evidence="3" key="1">
    <citation type="submission" date="2014-03" db="EMBL/GenBank/DDBJ databases">
        <authorList>
            <person name="Aksoy S."/>
            <person name="Warren W."/>
            <person name="Wilson R.K."/>
        </authorList>
    </citation>
    <scope>NUCLEOTIDE SEQUENCE [LARGE SCALE GENOMIC DNA]</scope>
    <source>
        <strain evidence="3">IAEA</strain>
    </source>
</reference>
<keyword evidence="3" id="KW-1185">Reference proteome</keyword>
<dbReference type="EnsemblMetazoa" id="GBRI008184-RA">
    <property type="protein sequence ID" value="GBRI008184-PA"/>
    <property type="gene ID" value="GBRI008184"/>
</dbReference>
<evidence type="ECO:0000256" key="1">
    <source>
        <dbReference type="SAM" id="Phobius"/>
    </source>
</evidence>
<evidence type="ECO:0000313" key="3">
    <source>
        <dbReference type="Proteomes" id="UP000091820"/>
    </source>
</evidence>
<proteinExistence type="predicted"/>
<sequence length="171" mass="19306">MKGLDKVLFHIREQLNEINPFLRKCHHISLECQDSYKKKAENPILILHSYDDSQKCIVCGYGLRGRRLFVFTILGKRYPVSLHRVVHMHAAMKFLLFLTIICVSVGIGVSTITRGVYRNPDHPGKCVINDNIILSAGDEITNPYVPCGVINCCNNGYLQLNLSGYAIGMNR</sequence>
<evidence type="ECO:0008006" key="4">
    <source>
        <dbReference type="Google" id="ProtNLM"/>
    </source>
</evidence>
<keyword evidence="1" id="KW-0472">Membrane</keyword>
<keyword evidence="1" id="KW-1133">Transmembrane helix</keyword>
<dbReference type="VEuPathDB" id="VectorBase:GBRI008184"/>
<protein>
    <recommendedName>
        <fullName evidence="4">Single domain-containing protein</fullName>
    </recommendedName>
</protein>
<feature type="transmembrane region" description="Helical" evidence="1">
    <location>
        <begin position="94"/>
        <end position="117"/>
    </location>
</feature>
<organism evidence="2 3">
    <name type="scientific">Glossina brevipalpis</name>
    <dbReference type="NCBI Taxonomy" id="37001"/>
    <lineage>
        <taxon>Eukaryota</taxon>
        <taxon>Metazoa</taxon>
        <taxon>Ecdysozoa</taxon>
        <taxon>Arthropoda</taxon>
        <taxon>Hexapoda</taxon>
        <taxon>Insecta</taxon>
        <taxon>Pterygota</taxon>
        <taxon>Neoptera</taxon>
        <taxon>Endopterygota</taxon>
        <taxon>Diptera</taxon>
        <taxon>Brachycera</taxon>
        <taxon>Muscomorpha</taxon>
        <taxon>Hippoboscoidea</taxon>
        <taxon>Glossinidae</taxon>
        <taxon>Glossina</taxon>
    </lineage>
</organism>
<dbReference type="AlphaFoldDB" id="A0A1A9W6P7"/>
<evidence type="ECO:0000313" key="2">
    <source>
        <dbReference type="EnsemblMetazoa" id="GBRI008184-PA"/>
    </source>
</evidence>
<name>A0A1A9W6P7_9MUSC</name>
<accession>A0A1A9W6P7</accession>
<keyword evidence="1" id="KW-0812">Transmembrane</keyword>
<reference evidence="2" key="2">
    <citation type="submission" date="2020-05" db="UniProtKB">
        <authorList>
            <consortium name="EnsemblMetazoa"/>
        </authorList>
    </citation>
    <scope>IDENTIFICATION</scope>
    <source>
        <strain evidence="2">IAEA</strain>
    </source>
</reference>
<dbReference type="Proteomes" id="UP000091820">
    <property type="component" value="Unassembled WGS sequence"/>
</dbReference>